<dbReference type="EnsemblMetazoa" id="BGLB039317-RA">
    <property type="protein sequence ID" value="BGLB039317-PA"/>
    <property type="gene ID" value="BGLB039317"/>
</dbReference>
<evidence type="ECO:0000256" key="13">
    <source>
        <dbReference type="ARBA" id="ARBA00068582"/>
    </source>
</evidence>
<reference evidence="22" key="3">
    <citation type="submission" date="2020-05" db="UniProtKB">
        <authorList>
            <consortium name="EnsemblMetazoa"/>
        </authorList>
    </citation>
    <scope>IDENTIFICATION</scope>
    <source>
        <strain evidence="22">BB02</strain>
    </source>
</reference>
<protein>
    <recommendedName>
        <fullName evidence="13">Pseudouridylate synthase 1 homolog</fullName>
        <ecNumber evidence="12">5.4.99.12</ecNumber>
    </recommendedName>
    <alternativeName>
        <fullName evidence="14">tRNA pseudouridine synthase 1</fullName>
    </alternativeName>
    <alternativeName>
        <fullName evidence="17">tRNA pseudouridine(38-40) synthase</fullName>
    </alternativeName>
    <alternativeName>
        <fullName evidence="15">tRNA pseudouridylate synthase I</fullName>
    </alternativeName>
    <alternativeName>
        <fullName evidence="16">tRNA-uridine isomerase I</fullName>
    </alternativeName>
</protein>
<keyword evidence="6" id="KW-0413">Isomerase</keyword>
<evidence type="ECO:0000313" key="22">
    <source>
        <dbReference type="EnsemblMetazoa" id="BGLB039317-PA"/>
    </source>
</evidence>
<dbReference type="PANTHER" id="PTHR11142:SF4">
    <property type="entry name" value="PSEUDOURIDYLATE SYNTHASE 1 HOMOLOG"/>
    <property type="match status" value="1"/>
</dbReference>
<dbReference type="InterPro" id="IPR020095">
    <property type="entry name" value="PsdUridine_synth_TruA_C"/>
</dbReference>
<evidence type="ECO:0000256" key="10">
    <source>
        <dbReference type="ARBA" id="ARBA00053709"/>
    </source>
</evidence>
<dbReference type="RefSeq" id="XP_013089215.2">
    <property type="nucleotide sequence ID" value="XM_013233761.2"/>
</dbReference>
<dbReference type="GO" id="GO:0006397">
    <property type="term" value="P:mRNA processing"/>
    <property type="evidence" value="ECO:0007669"/>
    <property type="project" value="UniProtKB-KW"/>
</dbReference>
<comment type="subcellular location">
    <subcellularLocation>
        <location evidence="2">Nucleus</location>
    </subcellularLocation>
</comment>
<dbReference type="GO" id="GO:1990481">
    <property type="term" value="P:mRNA pseudouridine synthesis"/>
    <property type="evidence" value="ECO:0007669"/>
    <property type="project" value="TreeGrafter"/>
</dbReference>
<dbReference type="FunFam" id="3.30.70.580:FF:000002">
    <property type="entry name" value="tRNA pseudouridine synthase"/>
    <property type="match status" value="1"/>
</dbReference>
<feature type="region of interest" description="Disordered" evidence="20">
    <location>
        <begin position="493"/>
        <end position="512"/>
    </location>
</feature>
<comment type="catalytic activity">
    <reaction evidence="1">
        <text>a uridine in mRNA = a pseudouridine in mRNA</text>
        <dbReference type="Rhea" id="RHEA:56644"/>
        <dbReference type="Rhea" id="RHEA-COMP:14658"/>
        <dbReference type="Rhea" id="RHEA-COMP:14659"/>
        <dbReference type="ChEBI" id="CHEBI:65314"/>
        <dbReference type="ChEBI" id="CHEBI:65315"/>
    </reaction>
</comment>
<evidence type="ECO:0000256" key="1">
    <source>
        <dbReference type="ARBA" id="ARBA00001166"/>
    </source>
</evidence>
<reference evidence="22" key="2">
    <citation type="submission" date="2013-03" db="EMBL/GenBank/DDBJ databases">
        <title>Sequence assembly of the Biomphalaria glabrata genome version 4.3.</title>
        <authorList>
            <person name="Warren W."/>
            <person name="Wilson R.K."/>
            <person name="Hillier L.W."/>
            <person name="Minx P."/>
        </authorList>
    </citation>
    <scope>NUCLEOTIDE SEQUENCE</scope>
    <source>
        <strain evidence="22">BB02</strain>
    </source>
</reference>
<name>A0A2C9M721_BIOGL</name>
<feature type="binding site" evidence="19">
    <location>
        <position position="173"/>
    </location>
    <ligand>
        <name>substrate</name>
    </ligand>
</feature>
<accession>A0A2C9M721</accession>
<gene>
    <name evidence="22" type="primary">106073253</name>
</gene>
<evidence type="ECO:0000313" key="23">
    <source>
        <dbReference type="Proteomes" id="UP000076420"/>
    </source>
</evidence>
<comment type="similarity">
    <text evidence="3">Belongs to the tRNA pseudouridine synthase TruA family.</text>
</comment>
<dbReference type="RefSeq" id="XP_013089214.2">
    <property type="nucleotide sequence ID" value="XM_013233760.2"/>
</dbReference>
<dbReference type="GO" id="GO:0005634">
    <property type="term" value="C:nucleus"/>
    <property type="evidence" value="ECO:0007669"/>
    <property type="project" value="UniProtKB-SubCell"/>
</dbReference>
<dbReference type="Pfam" id="PF01416">
    <property type="entry name" value="PseudoU_synth_1"/>
    <property type="match status" value="1"/>
</dbReference>
<feature type="active site" description="Nucleophile" evidence="18">
    <location>
        <position position="118"/>
    </location>
</feature>
<dbReference type="Gene3D" id="3.30.70.660">
    <property type="entry name" value="Pseudouridine synthase I, catalytic domain, C-terminal subdomain"/>
    <property type="match status" value="1"/>
</dbReference>
<dbReference type="AlphaFoldDB" id="A0A2C9M721"/>
<evidence type="ECO:0000256" key="2">
    <source>
        <dbReference type="ARBA" id="ARBA00004123"/>
    </source>
</evidence>
<dbReference type="VEuPathDB" id="VectorBase:BGLB039317"/>
<keyword evidence="7" id="KW-0539">Nucleus</keyword>
<evidence type="ECO:0000256" key="20">
    <source>
        <dbReference type="SAM" id="MobiDB-lite"/>
    </source>
</evidence>
<dbReference type="EnsemblMetazoa" id="BGLB039317-RB">
    <property type="protein sequence ID" value="BGLB039317-PB"/>
    <property type="gene ID" value="BGLB039317"/>
</dbReference>
<evidence type="ECO:0000256" key="14">
    <source>
        <dbReference type="ARBA" id="ARBA00075153"/>
    </source>
</evidence>
<feature type="compositionally biased region" description="Polar residues" evidence="20">
    <location>
        <begin position="395"/>
        <end position="425"/>
    </location>
</feature>
<dbReference type="EnsemblMetazoa" id="BGLB039317-RC">
    <property type="protein sequence ID" value="BGLB039317-PC"/>
    <property type="gene ID" value="BGLB039317"/>
</dbReference>
<feature type="domain" description="Pseudouridine synthase I TruA alpha/beta" evidence="21">
    <location>
        <begin position="207"/>
        <end position="311"/>
    </location>
</feature>
<comment type="catalytic activity">
    <reaction evidence="9">
        <text>uridine(38/39/40) in tRNA = pseudouridine(38/39/40) in tRNA</text>
        <dbReference type="Rhea" id="RHEA:22376"/>
        <dbReference type="Rhea" id="RHEA-COMP:10085"/>
        <dbReference type="Rhea" id="RHEA-COMP:10087"/>
        <dbReference type="ChEBI" id="CHEBI:65314"/>
        <dbReference type="ChEBI" id="CHEBI:65315"/>
        <dbReference type="EC" id="5.4.99.12"/>
    </reaction>
</comment>
<dbReference type="NCBIfam" id="TIGR00071">
    <property type="entry name" value="hisT_truA"/>
    <property type="match status" value="1"/>
</dbReference>
<dbReference type="EC" id="5.4.99.12" evidence="12"/>
<dbReference type="InterPro" id="IPR020097">
    <property type="entry name" value="PsdUridine_synth_TruA_a/b_dom"/>
</dbReference>
<dbReference type="InterPro" id="IPR041708">
    <property type="entry name" value="PUS1/PUS2-like"/>
</dbReference>
<evidence type="ECO:0000256" key="6">
    <source>
        <dbReference type="ARBA" id="ARBA00023235"/>
    </source>
</evidence>
<dbReference type="InterPro" id="IPR020094">
    <property type="entry name" value="TruA/RsuA/RluB/E/F_N"/>
</dbReference>
<dbReference type="GO" id="GO:0031119">
    <property type="term" value="P:tRNA pseudouridine synthesis"/>
    <property type="evidence" value="ECO:0007669"/>
    <property type="project" value="InterPro"/>
</dbReference>
<dbReference type="VEuPathDB" id="VectorBase:BGLAX_051918"/>
<evidence type="ECO:0000256" key="11">
    <source>
        <dbReference type="ARBA" id="ARBA00064589"/>
    </source>
</evidence>
<dbReference type="GO" id="GO:0003723">
    <property type="term" value="F:RNA binding"/>
    <property type="evidence" value="ECO:0007669"/>
    <property type="project" value="InterPro"/>
</dbReference>
<dbReference type="RefSeq" id="XP_013089217.2">
    <property type="nucleotide sequence ID" value="XM_013233763.2"/>
</dbReference>
<evidence type="ECO:0000256" key="5">
    <source>
        <dbReference type="ARBA" id="ARBA00022694"/>
    </source>
</evidence>
<keyword evidence="4" id="KW-0507">mRNA processing</keyword>
<dbReference type="KEGG" id="bgt:106073253"/>
<evidence type="ECO:0000256" key="9">
    <source>
        <dbReference type="ARBA" id="ARBA00052184"/>
    </source>
</evidence>
<dbReference type="STRING" id="6526.A0A2C9M721"/>
<evidence type="ECO:0000256" key="16">
    <source>
        <dbReference type="ARBA" id="ARBA00080849"/>
    </source>
</evidence>
<evidence type="ECO:0000256" key="19">
    <source>
        <dbReference type="PIRSR" id="PIRSR641708-2"/>
    </source>
</evidence>
<dbReference type="GO" id="GO:0160147">
    <property type="term" value="F:tRNA pseudouridine(38-40) synthase activity"/>
    <property type="evidence" value="ECO:0007669"/>
    <property type="project" value="UniProtKB-EC"/>
</dbReference>
<evidence type="ECO:0000256" key="18">
    <source>
        <dbReference type="PIRSR" id="PIRSR641708-1"/>
    </source>
</evidence>
<dbReference type="InterPro" id="IPR001406">
    <property type="entry name" value="PsdUridine_synth_TruA"/>
</dbReference>
<evidence type="ECO:0000259" key="21">
    <source>
        <dbReference type="Pfam" id="PF01416"/>
    </source>
</evidence>
<feature type="region of interest" description="Disordered" evidence="20">
    <location>
        <begin position="393"/>
        <end position="426"/>
    </location>
</feature>
<proteinExistence type="inferred from homology"/>
<evidence type="ECO:0000256" key="7">
    <source>
        <dbReference type="ARBA" id="ARBA00023242"/>
    </source>
</evidence>
<comment type="catalytic activity">
    <reaction evidence="8">
        <text>a uridine in tRNA = a pseudouridine in tRNA</text>
        <dbReference type="Rhea" id="RHEA:54572"/>
        <dbReference type="Rhea" id="RHEA-COMP:13339"/>
        <dbReference type="Rhea" id="RHEA-COMP:13934"/>
        <dbReference type="ChEBI" id="CHEBI:65314"/>
        <dbReference type="ChEBI" id="CHEBI:65315"/>
    </reaction>
</comment>
<dbReference type="OrthoDB" id="10256309at2759"/>
<evidence type="ECO:0000256" key="17">
    <source>
        <dbReference type="ARBA" id="ARBA00081344"/>
    </source>
</evidence>
<comment type="function">
    <text evidence="10">Pseudouridylate synthase that catalyzes pseudouridylation of tRNAs and mRNAs. Acts on positions 27/28 in the anticodon stem and also positions 34 and 36 in the anticodon of an intron containing tRNA. Also catalyzes pseudouridylation of mRNAs: mediates pseudouridylation of mRNAs with the consensus sequence 5'-UGUAG-3'. Acts as a regulator of pre-mRNA splicing by mediating pseudouridylation of pre-mRNAs at locations associated with alternatively spliced regions. Pseudouridylation of pre-mRNAs near splice sites directly regulates mRNA splicing and mRNA 3'-end processing. Involved in regulation of nuclear receptor activity through pseudouridylation of SRA1 mRNA.</text>
</comment>
<evidence type="ECO:0000256" key="8">
    <source>
        <dbReference type="ARBA" id="ARBA00036943"/>
    </source>
</evidence>
<reference evidence="22" key="1">
    <citation type="journal article" date="2004" name="J. Parasitol.">
        <title>The mitochondrial genome of Biomphalaria glabrata (Gastropoda: Basommatophora), intermediate host of Schistosoma mansoni.</title>
        <authorList>
            <person name="DeJong R.J."/>
            <person name="Emery A.M."/>
            <person name="Adema C.M."/>
        </authorList>
    </citation>
    <scope>NUCLEOTIDE SEQUENCE</scope>
    <source>
        <strain evidence="22">BB02</strain>
    </source>
</reference>
<sequence length="512" mass="58471">MLKKIQSIIYKFNQSLLRMAENTLNLTSKRATDQAENNIPKKKTKKQIGSLGQSEGCRRKIAMVVAYNGKGYFGVQVNPGFQTIESDILPALSKIGAITQAEAECPAKMWFQRGSRTDKNVSAAGQIFSLKAVLVPDLIIKLNEELPPQIRAFGFVRTTNGFDSKNWCDSRTYMYMTPTFAFAPIEKFITDDYRTTSDILERIRAILKKFVGTHKFHNFTSGVKYEEACAKRYIINFECSDPYVRDGIEFITIRVKGQSFMLHQIRKMIGLTMAIVRGYCPESTIEASWGPEKVDVPKASGLGLVLEELHFLGYNKKFGCDGIHEPIDWSKHKEDMDKFKEEHIISSIVAQEKEERVTFNWLRTLQNHNFDQNRLYGPEHPWYFMHKKLKKMSPKGTNENEAASVVQHSQEPDLENQQTDTSSLVDHSEKSITLEPILCSERTFNVCSKMTDPSSSAFDCQTSQSLESTQNSERTIEIFSNDTENHFNNVHDKVKLESEETENNRQSQITSN</sequence>
<dbReference type="Proteomes" id="UP000076420">
    <property type="component" value="Unassembled WGS sequence"/>
</dbReference>
<dbReference type="InterPro" id="IPR020103">
    <property type="entry name" value="PsdUridine_synth_cat_dom_sf"/>
</dbReference>
<comment type="subunit">
    <text evidence="11">Monomer. Forms a complex with RARG and the SRA1 RNA in the nucleus.</text>
</comment>
<dbReference type="SUPFAM" id="SSF55120">
    <property type="entry name" value="Pseudouridine synthase"/>
    <property type="match status" value="1"/>
</dbReference>
<evidence type="ECO:0000256" key="15">
    <source>
        <dbReference type="ARBA" id="ARBA00079087"/>
    </source>
</evidence>
<dbReference type="CDD" id="cd02568">
    <property type="entry name" value="PseudoU_synth_PUS1_PUS2"/>
    <property type="match status" value="1"/>
</dbReference>
<evidence type="ECO:0000256" key="12">
    <source>
        <dbReference type="ARBA" id="ARBA00066509"/>
    </source>
</evidence>
<dbReference type="FunFam" id="3.30.70.660:FF:000002">
    <property type="entry name" value="tRNA pseudouridine synthase"/>
    <property type="match status" value="1"/>
</dbReference>
<keyword evidence="5" id="KW-0819">tRNA processing</keyword>
<dbReference type="PANTHER" id="PTHR11142">
    <property type="entry name" value="PSEUDOURIDYLATE SYNTHASE"/>
    <property type="match status" value="1"/>
</dbReference>
<evidence type="ECO:0000256" key="3">
    <source>
        <dbReference type="ARBA" id="ARBA00009375"/>
    </source>
</evidence>
<dbReference type="Gene3D" id="3.30.70.580">
    <property type="entry name" value="Pseudouridine synthase I, catalytic domain, N-terminal subdomain"/>
    <property type="match status" value="1"/>
</dbReference>
<organism evidence="22 23">
    <name type="scientific">Biomphalaria glabrata</name>
    <name type="common">Bloodfluke planorb</name>
    <name type="synonym">Freshwater snail</name>
    <dbReference type="NCBI Taxonomy" id="6526"/>
    <lineage>
        <taxon>Eukaryota</taxon>
        <taxon>Metazoa</taxon>
        <taxon>Spiralia</taxon>
        <taxon>Lophotrochozoa</taxon>
        <taxon>Mollusca</taxon>
        <taxon>Gastropoda</taxon>
        <taxon>Heterobranchia</taxon>
        <taxon>Euthyneura</taxon>
        <taxon>Panpulmonata</taxon>
        <taxon>Hygrophila</taxon>
        <taxon>Lymnaeoidea</taxon>
        <taxon>Planorbidae</taxon>
        <taxon>Biomphalaria</taxon>
    </lineage>
</organism>
<evidence type="ECO:0000256" key="4">
    <source>
        <dbReference type="ARBA" id="ARBA00022664"/>
    </source>
</evidence>